<dbReference type="PANTHER" id="PTHR37984">
    <property type="entry name" value="PROTEIN CBG26694"/>
    <property type="match status" value="1"/>
</dbReference>
<dbReference type="SUPFAM" id="SSF56672">
    <property type="entry name" value="DNA/RNA polymerases"/>
    <property type="match status" value="1"/>
</dbReference>
<name>A0A6A6M194_HEVBR</name>
<evidence type="ECO:0000256" key="1">
    <source>
        <dbReference type="ARBA" id="ARBA00022679"/>
    </source>
</evidence>
<keyword evidence="2" id="KW-0548">Nucleotidyltransferase</keyword>
<dbReference type="GO" id="GO:0016787">
    <property type="term" value="F:hydrolase activity"/>
    <property type="evidence" value="ECO:0007669"/>
    <property type="project" value="UniProtKB-KW"/>
</dbReference>
<accession>A0A6A6M194</accession>
<evidence type="ECO:0000256" key="5">
    <source>
        <dbReference type="ARBA" id="ARBA00022801"/>
    </source>
</evidence>
<reference evidence="8 9" key="1">
    <citation type="journal article" date="2020" name="Mol. Plant">
        <title>The Chromosome-Based Rubber Tree Genome Provides New Insights into Spurge Genome Evolution and Rubber Biosynthesis.</title>
        <authorList>
            <person name="Liu J."/>
            <person name="Shi C."/>
            <person name="Shi C.C."/>
            <person name="Li W."/>
            <person name="Zhang Q.J."/>
            <person name="Zhang Y."/>
            <person name="Li K."/>
            <person name="Lu H.F."/>
            <person name="Shi C."/>
            <person name="Zhu S.T."/>
            <person name="Xiao Z.Y."/>
            <person name="Nan H."/>
            <person name="Yue Y."/>
            <person name="Zhu X.G."/>
            <person name="Wu Y."/>
            <person name="Hong X.N."/>
            <person name="Fan G.Y."/>
            <person name="Tong Y."/>
            <person name="Zhang D."/>
            <person name="Mao C.L."/>
            <person name="Liu Y.L."/>
            <person name="Hao S.J."/>
            <person name="Liu W.Q."/>
            <person name="Lv M.Q."/>
            <person name="Zhang H.B."/>
            <person name="Liu Y."/>
            <person name="Hu-Tang G.R."/>
            <person name="Wang J.P."/>
            <person name="Wang J.H."/>
            <person name="Sun Y.H."/>
            <person name="Ni S.B."/>
            <person name="Chen W.B."/>
            <person name="Zhang X.C."/>
            <person name="Jiao Y.N."/>
            <person name="Eichler E.E."/>
            <person name="Li G.H."/>
            <person name="Liu X."/>
            <person name="Gao L.Z."/>
        </authorList>
    </citation>
    <scope>NUCLEOTIDE SEQUENCE [LARGE SCALE GENOMIC DNA]</scope>
    <source>
        <strain evidence="9">cv. GT1</strain>
        <tissue evidence="8">Leaf</tissue>
    </source>
</reference>
<keyword evidence="1" id="KW-0808">Transferase</keyword>
<dbReference type="Proteomes" id="UP000467840">
    <property type="component" value="Chromosome 9"/>
</dbReference>
<evidence type="ECO:0000313" key="9">
    <source>
        <dbReference type="Proteomes" id="UP000467840"/>
    </source>
</evidence>
<evidence type="ECO:0000256" key="6">
    <source>
        <dbReference type="ARBA" id="ARBA00022918"/>
    </source>
</evidence>
<organism evidence="8 9">
    <name type="scientific">Hevea brasiliensis</name>
    <name type="common">Para rubber tree</name>
    <name type="synonym">Siphonia brasiliensis</name>
    <dbReference type="NCBI Taxonomy" id="3981"/>
    <lineage>
        <taxon>Eukaryota</taxon>
        <taxon>Viridiplantae</taxon>
        <taxon>Streptophyta</taxon>
        <taxon>Embryophyta</taxon>
        <taxon>Tracheophyta</taxon>
        <taxon>Spermatophyta</taxon>
        <taxon>Magnoliopsida</taxon>
        <taxon>eudicotyledons</taxon>
        <taxon>Gunneridae</taxon>
        <taxon>Pentapetalae</taxon>
        <taxon>rosids</taxon>
        <taxon>fabids</taxon>
        <taxon>Malpighiales</taxon>
        <taxon>Euphorbiaceae</taxon>
        <taxon>Crotonoideae</taxon>
        <taxon>Micrandreae</taxon>
        <taxon>Hevea</taxon>
    </lineage>
</organism>
<evidence type="ECO:0000256" key="3">
    <source>
        <dbReference type="ARBA" id="ARBA00022722"/>
    </source>
</evidence>
<dbReference type="AlphaFoldDB" id="A0A6A6M194"/>
<dbReference type="InterPro" id="IPR041373">
    <property type="entry name" value="RT_RNaseH"/>
</dbReference>
<keyword evidence="3" id="KW-0540">Nuclease</keyword>
<dbReference type="GO" id="GO:0003964">
    <property type="term" value="F:RNA-directed DNA polymerase activity"/>
    <property type="evidence" value="ECO:0007669"/>
    <property type="project" value="UniProtKB-KW"/>
</dbReference>
<gene>
    <name evidence="8" type="ORF">GH714_012447</name>
</gene>
<feature type="domain" description="Reverse transcriptase RNase H-like" evidence="7">
    <location>
        <begin position="11"/>
        <end position="102"/>
    </location>
</feature>
<evidence type="ECO:0000256" key="4">
    <source>
        <dbReference type="ARBA" id="ARBA00022759"/>
    </source>
</evidence>
<dbReference type="InterPro" id="IPR050951">
    <property type="entry name" value="Retrovirus_Pol_polyprotein"/>
</dbReference>
<keyword evidence="4" id="KW-0255">Endonuclease</keyword>
<dbReference type="GO" id="GO:0004519">
    <property type="term" value="F:endonuclease activity"/>
    <property type="evidence" value="ECO:0007669"/>
    <property type="project" value="UniProtKB-KW"/>
</dbReference>
<proteinExistence type="predicted"/>
<dbReference type="CDD" id="cd09274">
    <property type="entry name" value="RNase_HI_RT_Ty3"/>
    <property type="match status" value="1"/>
</dbReference>
<keyword evidence="9" id="KW-1185">Reference proteome</keyword>
<evidence type="ECO:0000313" key="8">
    <source>
        <dbReference type="EMBL" id="KAF2306096.1"/>
    </source>
</evidence>
<dbReference type="PANTHER" id="PTHR37984:SF5">
    <property type="entry name" value="PROTEIN NYNRIN-LIKE"/>
    <property type="match status" value="1"/>
</dbReference>
<comment type="caution">
    <text evidence="8">The sequence shown here is derived from an EMBL/GenBank/DDBJ whole genome shotgun (WGS) entry which is preliminary data.</text>
</comment>
<evidence type="ECO:0000259" key="7">
    <source>
        <dbReference type="Pfam" id="PF17917"/>
    </source>
</evidence>
<dbReference type="Pfam" id="PF17917">
    <property type="entry name" value="RT_RNaseH"/>
    <property type="match status" value="1"/>
</dbReference>
<keyword evidence="5" id="KW-0378">Hydrolase</keyword>
<dbReference type="InterPro" id="IPR043502">
    <property type="entry name" value="DNA/RNA_pol_sf"/>
</dbReference>
<protein>
    <recommendedName>
        <fullName evidence="7">Reverse transcriptase RNase H-like domain-containing protein</fullName>
    </recommendedName>
</protein>
<keyword evidence="6" id="KW-0695">RNA-directed DNA polymerase</keyword>
<dbReference type="EMBL" id="JAAGAX010000008">
    <property type="protein sequence ID" value="KAF2306096.1"/>
    <property type="molecule type" value="Genomic_DNA"/>
</dbReference>
<evidence type="ECO:0000256" key="2">
    <source>
        <dbReference type="ARBA" id="ARBA00022695"/>
    </source>
</evidence>
<sequence length="166" mass="19016">MANGNKIKSPECDASDSGMGFVLQQSGQPTTYFSRPLASRYKGLPAYEKKLIGLAKAVRHWRAYLWGRHFLIRTDHYSLKFLLEQRVITSPQQQWLSKLMGFDFQVEYRAGKHNKVADALSRSLEEKPILNSISMPQLPIFDSIRQEIQQSDLLQTLSKKSSKAKQ</sequence>